<dbReference type="Gene3D" id="3.40.50.850">
    <property type="entry name" value="Isochorismatase-like"/>
    <property type="match status" value="1"/>
</dbReference>
<dbReference type="EMBL" id="CP014841">
    <property type="protein sequence ID" value="AND67653.1"/>
    <property type="molecule type" value="Genomic_DNA"/>
</dbReference>
<evidence type="ECO:0000259" key="2">
    <source>
        <dbReference type="Pfam" id="PF00857"/>
    </source>
</evidence>
<gene>
    <name evidence="3" type="ORF">ATSB10_01990</name>
</gene>
<dbReference type="InterPro" id="IPR000868">
    <property type="entry name" value="Isochorismatase-like_dom"/>
</dbReference>
<name>A0A160MWR7_9GAMM</name>
<dbReference type="GO" id="GO:0016787">
    <property type="term" value="F:hydrolase activity"/>
    <property type="evidence" value="ECO:0007669"/>
    <property type="project" value="UniProtKB-KW"/>
</dbReference>
<dbReference type="PANTHER" id="PTHR43540">
    <property type="entry name" value="PEROXYUREIDOACRYLATE/UREIDOACRYLATE AMIDOHYDROLASE-RELATED"/>
    <property type="match status" value="1"/>
</dbReference>
<protein>
    <recommendedName>
        <fullName evidence="2">Isochorismatase-like domain-containing protein</fullName>
    </recommendedName>
</protein>
<dbReference type="SUPFAM" id="SSF52499">
    <property type="entry name" value="Isochorismatase-like hydrolases"/>
    <property type="match status" value="1"/>
</dbReference>
<reference evidence="3 4" key="1">
    <citation type="submission" date="2016-02" db="EMBL/GenBank/DDBJ databases">
        <title>Complete genome sequencing and analysis of ATSB10, Dyella thiooxydans isolated from rhizosphere soil of sunflower (Helianthus annuus L.).</title>
        <authorList>
            <person name="Lee Y."/>
            <person name="Hwangbo K."/>
            <person name="Chung H."/>
            <person name="Yoo J."/>
            <person name="Kim K.Y."/>
            <person name="Sa T.M."/>
            <person name="Um Y."/>
            <person name="Madhaiyan M."/>
        </authorList>
    </citation>
    <scope>NUCLEOTIDE SEQUENCE [LARGE SCALE GENOMIC DNA]</scope>
    <source>
        <strain evidence="3 4">ATSB10</strain>
    </source>
</reference>
<dbReference type="Pfam" id="PF00857">
    <property type="entry name" value="Isochorismatase"/>
    <property type="match status" value="1"/>
</dbReference>
<sequence>MTDASRADTALLLMDLQPGILANYADADYLPRIRRALAAARHAGLPVIWVRVAFRDGYPEVSADNAIFAGIRGSGRRLESTEAAGIHPDLAVQPQDVIVTKRRIGAFAGSDLDVVLRGGNIRHLVLAGVSTSGVVLSTVRLAADLDYRLTVLADGCMDGDAEVHRVLTEKVFPRQATVRTIDDWIGHVAA</sequence>
<dbReference type="AlphaFoldDB" id="A0A160MWR7"/>
<keyword evidence="4" id="KW-1185">Reference proteome</keyword>
<organism evidence="3 4">
    <name type="scientific">Dyella thiooxydans</name>
    <dbReference type="NCBI Taxonomy" id="445710"/>
    <lineage>
        <taxon>Bacteria</taxon>
        <taxon>Pseudomonadati</taxon>
        <taxon>Pseudomonadota</taxon>
        <taxon>Gammaproteobacteria</taxon>
        <taxon>Lysobacterales</taxon>
        <taxon>Rhodanobacteraceae</taxon>
        <taxon>Dyella</taxon>
    </lineage>
</organism>
<dbReference type="CDD" id="cd00431">
    <property type="entry name" value="cysteine_hydrolases"/>
    <property type="match status" value="1"/>
</dbReference>
<accession>A0A160MWR7</accession>
<keyword evidence="1" id="KW-0378">Hydrolase</keyword>
<dbReference type="STRING" id="445710.ATSB10_01990"/>
<dbReference type="OrthoDB" id="9807387at2"/>
<dbReference type="PANTHER" id="PTHR43540:SF1">
    <property type="entry name" value="ISOCHORISMATASE HYDROLASE"/>
    <property type="match status" value="1"/>
</dbReference>
<dbReference type="Proteomes" id="UP000077255">
    <property type="component" value="Chromosome"/>
</dbReference>
<evidence type="ECO:0000256" key="1">
    <source>
        <dbReference type="ARBA" id="ARBA00022801"/>
    </source>
</evidence>
<dbReference type="KEGG" id="dtx:ATSB10_01990"/>
<evidence type="ECO:0000313" key="4">
    <source>
        <dbReference type="Proteomes" id="UP000077255"/>
    </source>
</evidence>
<dbReference type="InterPro" id="IPR050272">
    <property type="entry name" value="Isochorismatase-like_hydrls"/>
</dbReference>
<dbReference type="PATRIC" id="fig|445710.3.peg.197"/>
<evidence type="ECO:0000313" key="3">
    <source>
        <dbReference type="EMBL" id="AND67653.1"/>
    </source>
</evidence>
<dbReference type="InterPro" id="IPR036380">
    <property type="entry name" value="Isochorismatase-like_sf"/>
</dbReference>
<dbReference type="RefSeq" id="WP_063670010.1">
    <property type="nucleotide sequence ID" value="NZ_CP014841.1"/>
</dbReference>
<proteinExistence type="predicted"/>
<feature type="domain" description="Isochorismatase-like" evidence="2">
    <location>
        <begin position="9"/>
        <end position="182"/>
    </location>
</feature>